<dbReference type="Proteomes" id="UP000198854">
    <property type="component" value="Unassembled WGS sequence"/>
</dbReference>
<feature type="transmembrane region" description="Helical" evidence="6">
    <location>
        <begin position="87"/>
        <end position="109"/>
    </location>
</feature>
<proteinExistence type="predicted"/>
<protein>
    <submittedName>
        <fullName evidence="9">Hydrogenase-4 component D</fullName>
    </submittedName>
</protein>
<feature type="transmembrane region" description="Helical" evidence="6">
    <location>
        <begin position="418"/>
        <end position="441"/>
    </location>
</feature>
<evidence type="ECO:0000259" key="8">
    <source>
        <dbReference type="Pfam" id="PF00662"/>
    </source>
</evidence>
<comment type="subcellular location">
    <subcellularLocation>
        <location evidence="1">Endomembrane system</location>
        <topology evidence="1">Multi-pass membrane protein</topology>
    </subcellularLocation>
    <subcellularLocation>
        <location evidence="5">Membrane</location>
        <topology evidence="5">Multi-pass membrane protein</topology>
    </subcellularLocation>
</comment>
<evidence type="ECO:0000256" key="2">
    <source>
        <dbReference type="ARBA" id="ARBA00022692"/>
    </source>
</evidence>
<gene>
    <name evidence="9" type="ORF">SAMN04488136_11739</name>
</gene>
<dbReference type="NCBIfam" id="NF005097">
    <property type="entry name" value="PRK06525.1"/>
    <property type="match status" value="1"/>
</dbReference>
<evidence type="ECO:0000256" key="6">
    <source>
        <dbReference type="SAM" id="Phobius"/>
    </source>
</evidence>
<dbReference type="PANTHER" id="PTHR43373">
    <property type="entry name" value="NA(+)/H(+) ANTIPORTER SUBUNIT"/>
    <property type="match status" value="1"/>
</dbReference>
<dbReference type="GO" id="GO:0012505">
    <property type="term" value="C:endomembrane system"/>
    <property type="evidence" value="ECO:0007669"/>
    <property type="project" value="UniProtKB-SubCell"/>
</dbReference>
<evidence type="ECO:0000256" key="1">
    <source>
        <dbReference type="ARBA" id="ARBA00004127"/>
    </source>
</evidence>
<feature type="transmembrane region" description="Helical" evidence="6">
    <location>
        <begin position="461"/>
        <end position="485"/>
    </location>
</feature>
<feature type="transmembrane region" description="Helical" evidence="6">
    <location>
        <begin position="348"/>
        <end position="366"/>
    </location>
</feature>
<dbReference type="InterPro" id="IPR001516">
    <property type="entry name" value="Proton_antipo_N"/>
</dbReference>
<evidence type="ECO:0000259" key="7">
    <source>
        <dbReference type="Pfam" id="PF00361"/>
    </source>
</evidence>
<dbReference type="InterPro" id="IPR050616">
    <property type="entry name" value="CPA3_Na-H_Antiporter_A"/>
</dbReference>
<keyword evidence="10" id="KW-1185">Reference proteome</keyword>
<evidence type="ECO:0000313" key="10">
    <source>
        <dbReference type="Proteomes" id="UP000198854"/>
    </source>
</evidence>
<dbReference type="Pfam" id="PF00662">
    <property type="entry name" value="Proton_antipo_N"/>
    <property type="match status" value="1"/>
</dbReference>
<dbReference type="AlphaFoldDB" id="A0A1G8CRN4"/>
<dbReference type="STRING" id="861298.SAMN04488136_11739"/>
<feature type="transmembrane region" description="Helical" evidence="6">
    <location>
        <begin position="121"/>
        <end position="138"/>
    </location>
</feature>
<feature type="domain" description="NADH:quinone oxidoreductase/Mrp antiporter transmembrane" evidence="7">
    <location>
        <begin position="143"/>
        <end position="420"/>
    </location>
</feature>
<feature type="transmembrane region" description="Helical" evidence="6">
    <location>
        <begin position="215"/>
        <end position="237"/>
    </location>
</feature>
<dbReference type="EMBL" id="FNDD01000017">
    <property type="protein sequence ID" value="SDH48096.1"/>
    <property type="molecule type" value="Genomic_DNA"/>
</dbReference>
<feature type="transmembrane region" description="Helical" evidence="6">
    <location>
        <begin position="307"/>
        <end position="328"/>
    </location>
</feature>
<accession>A0A1G8CRN4</accession>
<dbReference type="PANTHER" id="PTHR43373:SF1">
    <property type="entry name" value="NA(+)_H(+) ANTIPORTER SUBUNIT A"/>
    <property type="match status" value="1"/>
</dbReference>
<reference evidence="9 10" key="1">
    <citation type="submission" date="2016-10" db="EMBL/GenBank/DDBJ databases">
        <authorList>
            <person name="de Groot N.N."/>
        </authorList>
    </citation>
    <scope>NUCLEOTIDE SEQUENCE [LARGE SCALE GENOMIC DNA]</scope>
    <source>
        <strain evidence="9 10">CGMCC 1.10228</strain>
    </source>
</reference>
<organism evidence="9 10">
    <name type="scientific">Vibrio xiamenensis</name>
    <dbReference type="NCBI Taxonomy" id="861298"/>
    <lineage>
        <taxon>Bacteria</taxon>
        <taxon>Pseudomonadati</taxon>
        <taxon>Pseudomonadota</taxon>
        <taxon>Gammaproteobacteria</taxon>
        <taxon>Vibrionales</taxon>
        <taxon>Vibrionaceae</taxon>
        <taxon>Vibrio</taxon>
    </lineage>
</organism>
<name>A0A1G8CRN4_9VIBR</name>
<feature type="transmembrane region" description="Helical" evidence="6">
    <location>
        <begin position="249"/>
        <end position="268"/>
    </location>
</feature>
<feature type="transmembrane region" description="Helical" evidence="6">
    <location>
        <begin position="144"/>
        <end position="162"/>
    </location>
</feature>
<evidence type="ECO:0000256" key="3">
    <source>
        <dbReference type="ARBA" id="ARBA00022989"/>
    </source>
</evidence>
<keyword evidence="3 6" id="KW-1133">Transmembrane helix</keyword>
<feature type="transmembrane region" description="Helical" evidence="6">
    <location>
        <begin position="378"/>
        <end position="398"/>
    </location>
</feature>
<keyword evidence="2 5" id="KW-0812">Transmembrane</keyword>
<evidence type="ECO:0000256" key="4">
    <source>
        <dbReference type="ARBA" id="ARBA00023136"/>
    </source>
</evidence>
<evidence type="ECO:0000313" key="9">
    <source>
        <dbReference type="EMBL" id="SDH48096.1"/>
    </source>
</evidence>
<feature type="transmembrane region" description="Helical" evidence="6">
    <location>
        <begin position="174"/>
        <end position="195"/>
    </location>
</feature>
<sequence>MMHNVEMIKTVALLTILLPFIGAAITMSAPKSLAKVLAPCFSGAAVIGAVTLALWYKDSGFAQVNLPVFSSHATLLFGLVFDGASSLVAMAVTVVGGLTCLYSSGYMSADNREHAEHAKPCYYAFLLCFIGAMVGLVLSSTILGQLLFLQIIGACAWGLIGYKQTASALKTALRALLITHLSSLGLVFAAVVLYLHTGSFELNALSQLPMDVKTAVFIGIVIAAWGNSAQVPLHAWLPNALEVPTPVSAFLDAAAMVKVGVYLFARAIISGGDIPQVIGVIGVIIAMVTLVYGFIMYLPQKDLKRLLIYSTITQLAYIFLACSLSIFGSRLALQSGVMYIFNHAFAKSLFFLVAGAASFSCGTRLLPNLKGIIKRQPLIAIGFGVAAMAITGVPPFNGFFSKFPLFVSGFELSRAHSWLTPVMVIALIESVASFGWILYWFGNTVVGEPSEEVASSAPLPLAMKFTLIVLIVMSLCSSLIASSWLS</sequence>
<dbReference type="RefSeq" id="WP_245696699.1">
    <property type="nucleotide sequence ID" value="NZ_FNDD01000017.1"/>
</dbReference>
<feature type="transmembrane region" description="Helical" evidence="6">
    <location>
        <begin position="274"/>
        <end position="295"/>
    </location>
</feature>
<dbReference type="PRINTS" id="PR01434">
    <property type="entry name" value="NADHDHGNASE5"/>
</dbReference>
<dbReference type="InterPro" id="IPR001750">
    <property type="entry name" value="ND/Mrp_TM"/>
</dbReference>
<feature type="transmembrane region" description="Helical" evidence="6">
    <location>
        <begin position="36"/>
        <end position="56"/>
    </location>
</feature>
<dbReference type="Pfam" id="PF00361">
    <property type="entry name" value="Proton_antipo_M"/>
    <property type="match status" value="1"/>
</dbReference>
<evidence type="ECO:0000256" key="5">
    <source>
        <dbReference type="RuleBase" id="RU000320"/>
    </source>
</evidence>
<feature type="domain" description="NADH-Ubiquinone oxidoreductase (complex I) chain 5 N-terminal" evidence="8">
    <location>
        <begin position="74"/>
        <end position="112"/>
    </location>
</feature>
<keyword evidence="4 6" id="KW-0472">Membrane</keyword>
<dbReference type="GO" id="GO:0016020">
    <property type="term" value="C:membrane"/>
    <property type="evidence" value="ECO:0007669"/>
    <property type="project" value="UniProtKB-SubCell"/>
</dbReference>